<evidence type="ECO:0000313" key="3">
    <source>
        <dbReference type="EMBL" id="MDL9981575.1"/>
    </source>
</evidence>
<name>A0ABT7N4D6_9MICO</name>
<accession>A0ABT7N4D6</accession>
<dbReference type="EMBL" id="JASXSZ010000010">
    <property type="protein sequence ID" value="MDL9981575.1"/>
    <property type="molecule type" value="Genomic_DNA"/>
</dbReference>
<dbReference type="RefSeq" id="WP_286290720.1">
    <property type="nucleotide sequence ID" value="NZ_JASXSZ010000010.1"/>
</dbReference>
<gene>
    <name evidence="3" type="ORF">QSV35_19770</name>
</gene>
<feature type="region of interest" description="Disordered" evidence="1">
    <location>
        <begin position="186"/>
        <end position="206"/>
    </location>
</feature>
<dbReference type="InterPro" id="IPR035930">
    <property type="entry name" value="FomD-like_sf"/>
</dbReference>
<evidence type="ECO:0000259" key="2">
    <source>
        <dbReference type="Pfam" id="PF04167"/>
    </source>
</evidence>
<keyword evidence="4" id="KW-1185">Reference proteome</keyword>
<proteinExistence type="predicted"/>
<dbReference type="Gene3D" id="2.40.380.10">
    <property type="entry name" value="FomD-like"/>
    <property type="match status" value="1"/>
</dbReference>
<evidence type="ECO:0000256" key="1">
    <source>
        <dbReference type="SAM" id="MobiDB-lite"/>
    </source>
</evidence>
<sequence length="206" mass="23404">MTDRPAPGTPIAFRWRKWDGSPHWVNECVYLGADEYGDWMGQPVGWRSARPGASFIAESPNVTLIPASGDYVPTFHRDHPRRLWVYIDLAWDMRWTDAGEPEATDMDLDVVRADDGRGIWIDDRDEWDEHRVQFGYPDDVVAHLDALASDLERRVRTGEAPFDDAVREGWLDRLVALGLERAVEHHGPTDGFGVERDDDDPVHTGA</sequence>
<organism evidence="3 4">
    <name type="scientific">Microbacterium candidum</name>
    <dbReference type="NCBI Taxonomy" id="3041922"/>
    <lineage>
        <taxon>Bacteria</taxon>
        <taxon>Bacillati</taxon>
        <taxon>Actinomycetota</taxon>
        <taxon>Actinomycetes</taxon>
        <taxon>Micrococcales</taxon>
        <taxon>Microbacteriaceae</taxon>
        <taxon>Microbacterium</taxon>
    </lineage>
</organism>
<comment type="caution">
    <text evidence="3">The sequence shown here is derived from an EMBL/GenBank/DDBJ whole genome shotgun (WGS) entry which is preliminary data.</text>
</comment>
<protein>
    <submittedName>
        <fullName evidence="3">DUF402 domain-containing protein</fullName>
    </submittedName>
</protein>
<dbReference type="SUPFAM" id="SSF159234">
    <property type="entry name" value="FomD-like"/>
    <property type="match status" value="1"/>
</dbReference>
<dbReference type="Proteomes" id="UP001235064">
    <property type="component" value="Unassembled WGS sequence"/>
</dbReference>
<reference evidence="3 4" key="1">
    <citation type="submission" date="2023-06" db="EMBL/GenBank/DDBJ databases">
        <title>Microbacterium sp. nov., isolated from a waste landfill.</title>
        <authorList>
            <person name="Wen W."/>
        </authorList>
    </citation>
    <scope>NUCLEOTIDE SEQUENCE [LARGE SCALE GENOMIC DNA]</scope>
    <source>
        <strain evidence="3 4">ASV49</strain>
    </source>
</reference>
<evidence type="ECO:0000313" key="4">
    <source>
        <dbReference type="Proteomes" id="UP001235064"/>
    </source>
</evidence>
<dbReference type="InterPro" id="IPR007295">
    <property type="entry name" value="DUF402"/>
</dbReference>
<feature type="domain" description="DUF402" evidence="2">
    <location>
        <begin position="38"/>
        <end position="158"/>
    </location>
</feature>
<dbReference type="Pfam" id="PF04167">
    <property type="entry name" value="DUF402"/>
    <property type="match status" value="1"/>
</dbReference>